<organism evidence="2 3">
    <name type="scientific">Actinocorallia herbida</name>
    <dbReference type="NCBI Taxonomy" id="58109"/>
    <lineage>
        <taxon>Bacteria</taxon>
        <taxon>Bacillati</taxon>
        <taxon>Actinomycetota</taxon>
        <taxon>Actinomycetes</taxon>
        <taxon>Streptosporangiales</taxon>
        <taxon>Thermomonosporaceae</taxon>
        <taxon>Actinocorallia</taxon>
    </lineage>
</organism>
<keyword evidence="1" id="KW-0812">Transmembrane</keyword>
<dbReference type="Proteomes" id="UP000272400">
    <property type="component" value="Unassembled WGS sequence"/>
</dbReference>
<keyword evidence="1" id="KW-0472">Membrane</keyword>
<keyword evidence="1" id="KW-1133">Transmembrane helix</keyword>
<evidence type="ECO:0000256" key="1">
    <source>
        <dbReference type="SAM" id="Phobius"/>
    </source>
</evidence>
<name>A0A3N1D2C1_9ACTN</name>
<gene>
    <name evidence="2" type="ORF">EDD29_5310</name>
</gene>
<keyword evidence="3" id="KW-1185">Reference proteome</keyword>
<dbReference type="AlphaFoldDB" id="A0A3N1D2C1"/>
<protein>
    <submittedName>
        <fullName evidence="2">Uncharacterized protein</fullName>
    </submittedName>
</protein>
<reference evidence="2 3" key="1">
    <citation type="submission" date="2018-11" db="EMBL/GenBank/DDBJ databases">
        <title>Sequencing the genomes of 1000 actinobacteria strains.</title>
        <authorList>
            <person name="Klenk H.-P."/>
        </authorList>
    </citation>
    <scope>NUCLEOTIDE SEQUENCE [LARGE SCALE GENOMIC DNA]</scope>
    <source>
        <strain evidence="2 3">DSM 44254</strain>
    </source>
</reference>
<evidence type="ECO:0000313" key="3">
    <source>
        <dbReference type="Proteomes" id="UP000272400"/>
    </source>
</evidence>
<dbReference type="EMBL" id="RJKE01000001">
    <property type="protein sequence ID" value="ROO87683.1"/>
    <property type="molecule type" value="Genomic_DNA"/>
</dbReference>
<accession>A0A3N1D2C1</accession>
<feature type="transmembrane region" description="Helical" evidence="1">
    <location>
        <begin position="156"/>
        <end position="175"/>
    </location>
</feature>
<feature type="transmembrane region" description="Helical" evidence="1">
    <location>
        <begin position="65"/>
        <end position="89"/>
    </location>
</feature>
<feature type="transmembrane region" description="Helical" evidence="1">
    <location>
        <begin position="24"/>
        <end position="44"/>
    </location>
</feature>
<evidence type="ECO:0000313" key="2">
    <source>
        <dbReference type="EMBL" id="ROO87683.1"/>
    </source>
</evidence>
<sequence>MQAVGPAWEFGLWPWHGKAVRLRMGRMAVVVVYVLLFLGLWGEFSGRRLRPVLWRPLLRAAGGGAGCAALLAVGLQVVSGAAYLVVGLAGVRLADGVGVRWLGLAVTASAGLLYFPVVVMAVPHKSRYYAEMRAVLVGMGATPAQASAAARAGGTVALFVGIPLALTLPAAIGLIG</sequence>
<proteinExistence type="predicted"/>
<feature type="transmembrane region" description="Helical" evidence="1">
    <location>
        <begin position="101"/>
        <end position="122"/>
    </location>
</feature>
<comment type="caution">
    <text evidence="2">The sequence shown here is derived from an EMBL/GenBank/DDBJ whole genome shotgun (WGS) entry which is preliminary data.</text>
</comment>